<evidence type="ECO:0000256" key="4">
    <source>
        <dbReference type="SAM" id="Coils"/>
    </source>
</evidence>
<evidence type="ECO:0000256" key="1">
    <source>
        <dbReference type="ARBA" id="ARBA00006930"/>
    </source>
</evidence>
<keyword evidence="7" id="KW-0378">Hydrolase</keyword>
<protein>
    <recommendedName>
        <fullName evidence="3">Nuclease SbcCD subunit C</fullName>
    </recommendedName>
</protein>
<evidence type="ECO:0000256" key="5">
    <source>
        <dbReference type="SAM" id="MobiDB-lite"/>
    </source>
</evidence>
<keyword evidence="8" id="KW-1185">Reference proteome</keyword>
<dbReference type="Pfam" id="PF13558">
    <property type="entry name" value="SbcC_Walker_B"/>
    <property type="match status" value="1"/>
</dbReference>
<comment type="subunit">
    <text evidence="2">Heterodimer of SbcC and SbcD.</text>
</comment>
<evidence type="ECO:0000313" key="8">
    <source>
        <dbReference type="Proteomes" id="UP000741863"/>
    </source>
</evidence>
<dbReference type="InterPro" id="IPR003593">
    <property type="entry name" value="AAA+_ATPase"/>
</dbReference>
<accession>A0ABS2PDD2</accession>
<evidence type="ECO:0000259" key="6">
    <source>
        <dbReference type="SMART" id="SM00382"/>
    </source>
</evidence>
<dbReference type="SUPFAM" id="SSF52540">
    <property type="entry name" value="P-loop containing nucleoside triphosphate hydrolases"/>
    <property type="match status" value="1"/>
</dbReference>
<evidence type="ECO:0000256" key="3">
    <source>
        <dbReference type="ARBA" id="ARBA00013368"/>
    </source>
</evidence>
<dbReference type="PANTHER" id="PTHR32114:SF2">
    <property type="entry name" value="ABC TRANSPORTER ABCH.3"/>
    <property type="match status" value="1"/>
</dbReference>
<keyword evidence="7" id="KW-0269">Exonuclease</keyword>
<dbReference type="Gene3D" id="3.40.50.300">
    <property type="entry name" value="P-loop containing nucleotide triphosphate hydrolases"/>
    <property type="match status" value="2"/>
</dbReference>
<dbReference type="InterPro" id="IPR027417">
    <property type="entry name" value="P-loop_NTPase"/>
</dbReference>
<organism evidence="7 8">
    <name type="scientific">Geomicrobium sediminis</name>
    <dbReference type="NCBI Taxonomy" id="1347788"/>
    <lineage>
        <taxon>Bacteria</taxon>
        <taxon>Bacillati</taxon>
        <taxon>Bacillota</taxon>
        <taxon>Bacilli</taxon>
        <taxon>Bacillales</taxon>
        <taxon>Geomicrobium</taxon>
    </lineage>
</organism>
<dbReference type="SMART" id="SM00382">
    <property type="entry name" value="AAA"/>
    <property type="match status" value="1"/>
</dbReference>
<dbReference type="PANTHER" id="PTHR32114">
    <property type="entry name" value="ABC TRANSPORTER ABCH.3"/>
    <property type="match status" value="1"/>
</dbReference>
<dbReference type="Pfam" id="PF13476">
    <property type="entry name" value="AAA_23"/>
    <property type="match status" value="1"/>
</dbReference>
<feature type="coiled-coil region" evidence="4">
    <location>
        <begin position="868"/>
        <end position="957"/>
    </location>
</feature>
<feature type="region of interest" description="Disordered" evidence="5">
    <location>
        <begin position="218"/>
        <end position="239"/>
    </location>
</feature>
<gene>
    <name evidence="7" type="ORF">JOD17_002534</name>
</gene>
<dbReference type="InterPro" id="IPR038729">
    <property type="entry name" value="Rad50/SbcC_AAA"/>
</dbReference>
<feature type="domain" description="AAA+ ATPase" evidence="6">
    <location>
        <begin position="27"/>
        <end position="408"/>
    </location>
</feature>
<dbReference type="RefSeq" id="WP_204698081.1">
    <property type="nucleotide sequence ID" value="NZ_JAFBEC010000007.1"/>
</dbReference>
<dbReference type="EMBL" id="JAFBEC010000007">
    <property type="protein sequence ID" value="MBM7633440.1"/>
    <property type="molecule type" value="Genomic_DNA"/>
</dbReference>
<dbReference type="GO" id="GO:0004527">
    <property type="term" value="F:exonuclease activity"/>
    <property type="evidence" value="ECO:0007669"/>
    <property type="project" value="UniProtKB-KW"/>
</dbReference>
<dbReference type="Proteomes" id="UP000741863">
    <property type="component" value="Unassembled WGS sequence"/>
</dbReference>
<evidence type="ECO:0000256" key="2">
    <source>
        <dbReference type="ARBA" id="ARBA00011322"/>
    </source>
</evidence>
<comment type="caution">
    <text evidence="7">The sequence shown here is derived from an EMBL/GenBank/DDBJ whole genome shotgun (WGS) entry which is preliminary data.</text>
</comment>
<feature type="coiled-coil region" evidence="4">
    <location>
        <begin position="641"/>
        <end position="787"/>
    </location>
</feature>
<reference evidence="7 8" key="1">
    <citation type="submission" date="2021-01" db="EMBL/GenBank/DDBJ databases">
        <title>Genomic Encyclopedia of Type Strains, Phase IV (KMG-IV): sequencing the most valuable type-strain genomes for metagenomic binning, comparative biology and taxonomic classification.</title>
        <authorList>
            <person name="Goeker M."/>
        </authorList>
    </citation>
    <scope>NUCLEOTIDE SEQUENCE [LARGE SCALE GENOMIC DNA]</scope>
    <source>
        <strain evidence="7 8">DSM 25540</strain>
    </source>
</reference>
<name>A0ABS2PDD2_9BACL</name>
<keyword evidence="7" id="KW-0540">Nuclease</keyword>
<comment type="similarity">
    <text evidence="1">Belongs to the SMC family. SbcC subfamily.</text>
</comment>
<feature type="coiled-coil region" evidence="4">
    <location>
        <begin position="431"/>
        <end position="507"/>
    </location>
</feature>
<sequence length="1118" mass="130154">MRPVSLSISGLHSFREKVTIDFNALCEGGVFGIFGPTGSGKSTILDAMTFALYGKMGRNSAVGVSMINQAEKEASVSYTFQIGGRTYLAERKVKRSNDDKLQTSRSRFVDLTEEPVVLADKVGDMNDYVQELIGLQLSDFTRAVVLPQNKFSEFLQLKGTDRRVMLQRLFNLHKYGDELNDKVREGIQTHKQEILMIEREQQGMGDASKQALEEVRQQAEKAGHDVKKESQHNEELDRQFKKAESLISLQREKEEMEKERTKFVEEKQSLQESVEKKQIHELVVLVQPFLETLEETTNTLNELQQQQKDIDERVTKRSEQHRQAAMRYETAKTERSEHEPSLMMKQQQVEQLLQEQQTFQEIHRKLNEYDLEIKKQAQQVIETTNQKEAIQRTIRDRSSQMTTVEDQLMTLLERESHHQHVRDASEAAMPLIQQRSALTEYEQDVKAKEKKRDEEQQRYDEVVKERDNRAERLQTAYEYIVNWYNALHELERNRKEHIKTVKQAMSSEQDQLIASLAAHLEDGAACPVCGSVDHPNKHHHQHKENHEDLEPAYEKLQSLYEATSYQRTLESLSERVRAVITVQDVQVKSDNVEHVSLQRETMLESLQQWITMFEKKVQTVARIEAKTETLLQEFNHLNQSVKNQTQTVNDYKKQYEEAQQRIETKRNEYIQLRDQWYVQFAPLTLDSLEREKTNVRDEEKQIRSLREAQAEWHKEREQLQRDERTLEQRASELQTEQIKLDHQRESLKKETESFTKKVRDLVGDETLENVQAEVVKQRNNLEHNETMTAKEVEKLASDYENVKNEQLTNQTKREDAVSRKQKAEQDWEEQKKGNAYQKLDSLISFERADNLQSYRLTEAEVEQIDLAVERLHQQLSKVELHLERLNEQIGKDTISTEQYEWIVSELQQSNERLEQLKEKRTNAQTALEQLIEKHERYTELETLCNEYEQKLSHFEELERVFRGKEFVDFLAEEQLVQVTKHASERLHTLTRGRYALVLDSSGGFMIADYFNGGEKRPASSLSGGETFLTSLALALSLSASIQLTGEKALEFFFLDEGFGTLDSELLDTVIHALEQLQTDHLAVGVISHVPELQERLQTRLIVTPATAEGKGSTASIEY</sequence>
<evidence type="ECO:0000313" key="7">
    <source>
        <dbReference type="EMBL" id="MBM7633440.1"/>
    </source>
</evidence>
<proteinExistence type="inferred from homology"/>
<keyword evidence="4" id="KW-0175">Coiled coil</keyword>